<evidence type="ECO:0000256" key="1">
    <source>
        <dbReference type="SAM" id="MobiDB-lite"/>
    </source>
</evidence>
<dbReference type="InterPro" id="IPR009947">
    <property type="entry name" value="NDUA7"/>
</dbReference>
<dbReference type="AlphaFoldDB" id="A0AAV9IJG2"/>
<evidence type="ECO:0000313" key="3">
    <source>
        <dbReference type="Proteomes" id="UP001300502"/>
    </source>
</evidence>
<reference evidence="2 3" key="1">
    <citation type="submission" date="2022-07" db="EMBL/GenBank/DDBJ databases">
        <title>Genome-wide signatures of adaptation to extreme environments.</title>
        <authorList>
            <person name="Cho C.H."/>
            <person name="Yoon H.S."/>
        </authorList>
    </citation>
    <scope>NUCLEOTIDE SEQUENCE [LARGE SCALE GENOMIC DNA]</scope>
    <source>
        <strain evidence="2 3">108.79 E11</strain>
    </source>
</reference>
<keyword evidence="3" id="KW-1185">Reference proteome</keyword>
<gene>
    <name evidence="2" type="ORF">GAYE_SCF41G5476</name>
</gene>
<protein>
    <recommendedName>
        <fullName evidence="4">NADH dehydrogenase [ubiquinone] 1 alpha subcomplex subunit 7</fullName>
    </recommendedName>
</protein>
<comment type="caution">
    <text evidence="2">The sequence shown here is derived from an EMBL/GenBank/DDBJ whole genome shotgun (WGS) entry which is preliminary data.</text>
</comment>
<feature type="region of interest" description="Disordered" evidence="1">
    <location>
        <begin position="102"/>
        <end position="135"/>
    </location>
</feature>
<evidence type="ECO:0000313" key="2">
    <source>
        <dbReference type="EMBL" id="KAK4527553.1"/>
    </source>
</evidence>
<dbReference type="Pfam" id="PF07347">
    <property type="entry name" value="CI-B14_5a"/>
    <property type="match status" value="1"/>
</dbReference>
<name>A0AAV9IJG2_9RHOD</name>
<dbReference type="Proteomes" id="UP001300502">
    <property type="component" value="Unassembled WGS sequence"/>
</dbReference>
<dbReference type="EMBL" id="JANCYU010000053">
    <property type="protein sequence ID" value="KAK4527553.1"/>
    <property type="molecule type" value="Genomic_DNA"/>
</dbReference>
<sequence length="135" mass="15644">MGTRHSSFVSPRLTRSLSIKAVVQDILYRLRTGKIFRPDLPDYVQRFSQVKNPRFHPQLDESAKPLVPQGPYRQVFDIQYYSRDARRRIQREFVEPVKVFDPSAESLPPVPGRARVYKNRGPVPNRGDPKQAAIE</sequence>
<evidence type="ECO:0008006" key="4">
    <source>
        <dbReference type="Google" id="ProtNLM"/>
    </source>
</evidence>
<dbReference type="GO" id="GO:0005743">
    <property type="term" value="C:mitochondrial inner membrane"/>
    <property type="evidence" value="ECO:0007669"/>
    <property type="project" value="InterPro"/>
</dbReference>
<proteinExistence type="predicted"/>
<accession>A0AAV9IJG2</accession>
<organism evidence="2 3">
    <name type="scientific">Galdieria yellowstonensis</name>
    <dbReference type="NCBI Taxonomy" id="3028027"/>
    <lineage>
        <taxon>Eukaryota</taxon>
        <taxon>Rhodophyta</taxon>
        <taxon>Bangiophyceae</taxon>
        <taxon>Galdieriales</taxon>
        <taxon>Galdieriaceae</taxon>
        <taxon>Galdieria</taxon>
    </lineage>
</organism>
<dbReference type="GO" id="GO:0042773">
    <property type="term" value="P:ATP synthesis coupled electron transport"/>
    <property type="evidence" value="ECO:0007669"/>
    <property type="project" value="InterPro"/>
</dbReference>